<evidence type="ECO:0000256" key="5">
    <source>
        <dbReference type="ARBA" id="ARBA00022729"/>
    </source>
</evidence>
<keyword evidence="9 16" id="KW-1133">Transmembrane helix</keyword>
<dbReference type="Proteomes" id="UP001314229">
    <property type="component" value="Unassembled WGS sequence"/>
</dbReference>
<sequence length="1627" mass="180432">MLVKENMSLRKRISNLEKPTVGIEASCQVVGKQIHRDVKHLNQDQPWPPLPTELDSYSSVPSSVKSLLSCLLPGTGEKEQRLRYSFGMDLVYAISHGKVSTSKHILLAFAVKSLTGNINLIRILNRFGHCVSYSMLEEIDTSLCLHKLGQDGGVTPDQVKPYVPTVLVWDNIDRLEETLTGRGTSHRVNGIAVQPRMFGPELPRPACDVPKSKQRTVSVSLPALPVYAVGTRCGPPTRSYVEVKTDICADALKKNFLWLMATVHEILLQSKNIMTSLHISNMSVAFDQALYCKVTEILWAHGDRFPNIVPRDLESFCMFLGVIGKRFQAAGLRDICIESGAVAEGSVSDVLDGHKYNRSLRFHKTMYEALLRLVWNQFPQWLTENHPDAHDLLDILPLVLSVFSEGISSTTVEESLDRTVFRKVHQYFCEFLQHLRSQQGPLARFWMSYIDMVEVVLNLVRASREGNWALHMASIRSIIPWTFAYDNLNYARSLTAYYSEMSHIEHEKPVLKAALCFNIDPVAWKTVNNSAAGFGYQIVQRQSDLLVSAPLEQLSPNERGQIFKCSTKDCTPVPVKVPSFAVNMSLGLTMTSDPNTQKTLACGPTIPKDCKSITQYSGVCFEIDPSDHVGLPVPSSIEECRTIADIAFLLDGSGSVDYSDFERMKNFVKSVVKSFPGKDTKFAIAQFSSRVVIHYYFNTFNADDWESQINGINQLSGGTYTAKAIREVVNNVFSTFGGSRSDVKKILIVITDGESNDGRSLPGAANSAEEKKIVRFAVGVGNAFTNDRAKQELDTIASKPENVFKVSNFGALDAIRQNLQNQIFSIEGSQTGGESLKMEMAQRGFSAAYDSTRGIQMAIVGANQWRGGFQEYKGQMLNSYEPLDIEADSYLGYSMADANTLSGPLTILGAPRYQHRGIVMSVFASSIGQRIDPFNWQFKIGEYFGAVVCAMDVDRNSYTDLVLISAPMYMDSDREGRVYVCSLSRLKIECHFDSPLVLRGDASDQGRFGSSLAVLPDLNQDGFNDLAVGAPLENDGHGSIYIFHGERGGRGRISPAYSQRIASSEVRQGLKFFGMSISQSSFDRSNDNLPDLAVGSKGTVVLLRSRPIVMVETSVTFNPNQIQTQNCSTPLDNTAKICFTMTRHSVVNTASAIINYTFTLDAQRKVPNNRAYIRDKQREQTGSLTLTFEQKCNNVKFLIQACPDDSLNPVNNELQFIFDGLPSSTGLRPSLAQQAQTTTFHPLVFEINCGTDNECVDELKVDFNFTGSSEVKVGIDELLDVTVSVENSHENSYNSRVILTYPPGLSYRKFTSLKGRIECNSLDSGAGLSQGRTDCTIDKPIFKSNAKVLFIVSYGIDTTYELDRTLIITANATSGNQHASGSELYKIKRIDVKYSIYATIESSLSYTNFSHGNNDLQKPVQQPIVLANDNRALNLTMVIRVPVKLGDKDIWVNSNSLQIPDCQRVKDEKPTVTNFVAEIQNNKSVDCSVAWCRVFKCNRFMGSLERQTYTISANLSSEWIEQIGLKFARFLLTSTATLEFDRNQYIFFLPGSNNNPPVHKIVTQVEVYPEPDFTKEIVGGSLGGLALLILLTAGLIKAGFFNSKYKNMMNEGQEAGEGAEGGEPAPE</sequence>
<dbReference type="PRINTS" id="PR00453">
    <property type="entry name" value="VWFADOMAIN"/>
</dbReference>
<dbReference type="InterPro" id="IPR048285">
    <property type="entry name" value="Integrin_alpha_Ig-like_2"/>
</dbReference>
<keyword evidence="12" id="KW-1015">Disulfide bond</keyword>
<dbReference type="Gene3D" id="3.40.50.410">
    <property type="entry name" value="von Willebrand factor, type A domain"/>
    <property type="match status" value="1"/>
</dbReference>
<keyword evidence="7" id="KW-0106">Calcium</keyword>
<dbReference type="GO" id="GO:0046872">
    <property type="term" value="F:metal ion binding"/>
    <property type="evidence" value="ECO:0007669"/>
    <property type="project" value="UniProtKB-KW"/>
</dbReference>
<evidence type="ECO:0000313" key="18">
    <source>
        <dbReference type="EMBL" id="CAK6970940.1"/>
    </source>
</evidence>
<keyword evidence="11 16" id="KW-0472">Membrane</keyword>
<evidence type="ECO:0000256" key="8">
    <source>
        <dbReference type="ARBA" id="ARBA00022889"/>
    </source>
</evidence>
<evidence type="ECO:0000256" key="13">
    <source>
        <dbReference type="ARBA" id="ARBA00023170"/>
    </source>
</evidence>
<keyword evidence="19" id="KW-1185">Reference proteome</keyword>
<dbReference type="InterPro" id="IPR032695">
    <property type="entry name" value="Integrin_dom_sf"/>
</dbReference>
<feature type="repeat" description="FG-GAP" evidence="15">
    <location>
        <begin position="930"/>
        <end position="990"/>
    </location>
</feature>
<dbReference type="PROSITE" id="PS50234">
    <property type="entry name" value="VWFA"/>
    <property type="match status" value="1"/>
</dbReference>
<dbReference type="InterPro" id="IPR002035">
    <property type="entry name" value="VWF_A"/>
</dbReference>
<evidence type="ECO:0000256" key="3">
    <source>
        <dbReference type="ARBA" id="ARBA00022692"/>
    </source>
</evidence>
<keyword evidence="13 16" id="KW-0675">Receptor</keyword>
<dbReference type="Gene3D" id="2.60.40.1530">
    <property type="entry name" value="ntegrin, alpha v. Chain A, domain 4"/>
    <property type="match status" value="1"/>
</dbReference>
<organism evidence="18 19">
    <name type="scientific">Scomber scombrus</name>
    <name type="common">Atlantic mackerel</name>
    <name type="synonym">Scomber vernalis</name>
    <dbReference type="NCBI Taxonomy" id="13677"/>
    <lineage>
        <taxon>Eukaryota</taxon>
        <taxon>Metazoa</taxon>
        <taxon>Chordata</taxon>
        <taxon>Craniata</taxon>
        <taxon>Vertebrata</taxon>
        <taxon>Euteleostomi</taxon>
        <taxon>Actinopterygii</taxon>
        <taxon>Neopterygii</taxon>
        <taxon>Teleostei</taxon>
        <taxon>Neoteleostei</taxon>
        <taxon>Acanthomorphata</taxon>
        <taxon>Pelagiaria</taxon>
        <taxon>Scombriformes</taxon>
        <taxon>Scombridae</taxon>
        <taxon>Scomber</taxon>
    </lineage>
</organism>
<evidence type="ECO:0000256" key="11">
    <source>
        <dbReference type="ARBA" id="ARBA00023136"/>
    </source>
</evidence>
<evidence type="ECO:0000313" key="19">
    <source>
        <dbReference type="Proteomes" id="UP001314229"/>
    </source>
</evidence>
<dbReference type="GO" id="GO:0098609">
    <property type="term" value="P:cell-cell adhesion"/>
    <property type="evidence" value="ECO:0007669"/>
    <property type="project" value="TreeGrafter"/>
</dbReference>
<evidence type="ECO:0000256" key="7">
    <source>
        <dbReference type="ARBA" id="ARBA00022837"/>
    </source>
</evidence>
<dbReference type="SUPFAM" id="SSF69179">
    <property type="entry name" value="Integrin domains"/>
    <property type="match status" value="2"/>
</dbReference>
<dbReference type="EMBL" id="CAWUFR010000169">
    <property type="protein sequence ID" value="CAK6970940.1"/>
    <property type="molecule type" value="Genomic_DNA"/>
</dbReference>
<dbReference type="InterPro" id="IPR048633">
    <property type="entry name" value="ITGAX-like_Ig_3"/>
</dbReference>
<dbReference type="PANTHER" id="PTHR23220:SF118">
    <property type="entry name" value="INTEGRIN ALPHA-X"/>
    <property type="match status" value="1"/>
</dbReference>
<keyword evidence="6" id="KW-0677">Repeat</keyword>
<comment type="subcellular location">
    <subcellularLocation>
        <location evidence="1 16">Membrane</location>
        <topology evidence="1 16">Single-pass type I membrane protein</topology>
    </subcellularLocation>
</comment>
<reference evidence="18 19" key="1">
    <citation type="submission" date="2024-01" db="EMBL/GenBank/DDBJ databases">
        <authorList>
            <person name="Alioto T."/>
            <person name="Alioto T."/>
            <person name="Gomez Garrido J."/>
        </authorList>
    </citation>
    <scope>NUCLEOTIDE SEQUENCE [LARGE SCALE GENOMIC DNA]</scope>
</reference>
<evidence type="ECO:0000256" key="1">
    <source>
        <dbReference type="ARBA" id="ARBA00004479"/>
    </source>
</evidence>
<keyword evidence="3 16" id="KW-0812">Transmembrane</keyword>
<dbReference type="Gene3D" id="2.130.10.130">
    <property type="entry name" value="Integrin alpha, N-terminal"/>
    <property type="match status" value="1"/>
</dbReference>
<dbReference type="Gene3D" id="2.60.40.1510">
    <property type="entry name" value="ntegrin, alpha v. Chain A, domain 3"/>
    <property type="match status" value="1"/>
</dbReference>
<dbReference type="GO" id="GO:0033627">
    <property type="term" value="P:cell adhesion mediated by integrin"/>
    <property type="evidence" value="ECO:0007669"/>
    <property type="project" value="TreeGrafter"/>
</dbReference>
<name>A0AAV1PHP6_SCOSC</name>
<comment type="caution">
    <text evidence="18">The sequence shown here is derived from an EMBL/GenBank/DDBJ whole genome shotgun (WGS) entry which is preliminary data.</text>
</comment>
<dbReference type="SMART" id="SM00327">
    <property type="entry name" value="VWA"/>
    <property type="match status" value="1"/>
</dbReference>
<accession>A0AAV1PHP6</accession>
<dbReference type="SUPFAM" id="SSF69318">
    <property type="entry name" value="Integrin alpha N-terminal domain"/>
    <property type="match status" value="1"/>
</dbReference>
<feature type="transmembrane region" description="Helical" evidence="16">
    <location>
        <begin position="1577"/>
        <end position="1600"/>
    </location>
</feature>
<dbReference type="InterPro" id="IPR028994">
    <property type="entry name" value="Integrin_alpha_N"/>
</dbReference>
<gene>
    <name evidence="18" type="ORF">FSCOSCO3_A029050</name>
</gene>
<dbReference type="Pfam" id="PF08441">
    <property type="entry name" value="Integrin_A_Ig_1"/>
    <property type="match status" value="1"/>
</dbReference>
<dbReference type="GO" id="GO:0005178">
    <property type="term" value="F:integrin binding"/>
    <property type="evidence" value="ECO:0007669"/>
    <property type="project" value="TreeGrafter"/>
</dbReference>
<evidence type="ECO:0000256" key="15">
    <source>
        <dbReference type="PROSITE-ProRule" id="PRU00803"/>
    </source>
</evidence>
<dbReference type="GO" id="GO:0009897">
    <property type="term" value="C:external side of plasma membrane"/>
    <property type="evidence" value="ECO:0007669"/>
    <property type="project" value="TreeGrafter"/>
</dbReference>
<evidence type="ECO:0000256" key="16">
    <source>
        <dbReference type="RuleBase" id="RU003762"/>
    </source>
</evidence>
<dbReference type="GO" id="GO:0007160">
    <property type="term" value="P:cell-matrix adhesion"/>
    <property type="evidence" value="ECO:0007669"/>
    <property type="project" value="TreeGrafter"/>
</dbReference>
<evidence type="ECO:0000256" key="6">
    <source>
        <dbReference type="ARBA" id="ARBA00022737"/>
    </source>
</evidence>
<evidence type="ECO:0000256" key="14">
    <source>
        <dbReference type="ARBA" id="ARBA00023180"/>
    </source>
</evidence>
<proteinExistence type="inferred from homology"/>
<dbReference type="GO" id="GO:0008305">
    <property type="term" value="C:integrin complex"/>
    <property type="evidence" value="ECO:0007669"/>
    <property type="project" value="InterPro"/>
</dbReference>
<dbReference type="SUPFAM" id="SSF53300">
    <property type="entry name" value="vWA-like"/>
    <property type="match status" value="1"/>
</dbReference>
<dbReference type="GO" id="GO:0007229">
    <property type="term" value="P:integrin-mediated signaling pathway"/>
    <property type="evidence" value="ECO:0007669"/>
    <property type="project" value="UniProtKB-KW"/>
</dbReference>
<evidence type="ECO:0000256" key="2">
    <source>
        <dbReference type="ARBA" id="ARBA00008054"/>
    </source>
</evidence>
<dbReference type="PANTHER" id="PTHR23220">
    <property type="entry name" value="INTEGRIN ALPHA"/>
    <property type="match status" value="1"/>
</dbReference>
<keyword evidence="10 16" id="KW-0401">Integrin</keyword>
<dbReference type="PRINTS" id="PR01185">
    <property type="entry name" value="INTEGRINA"/>
</dbReference>
<dbReference type="Gene3D" id="2.60.40.1460">
    <property type="entry name" value="Integrin domains. Chain A, domain 2"/>
    <property type="match status" value="1"/>
</dbReference>
<evidence type="ECO:0000259" key="17">
    <source>
        <dbReference type="PROSITE" id="PS50234"/>
    </source>
</evidence>
<keyword evidence="14" id="KW-0325">Glycoprotein</keyword>
<evidence type="ECO:0000256" key="10">
    <source>
        <dbReference type="ARBA" id="ARBA00023037"/>
    </source>
</evidence>
<keyword evidence="8 16" id="KW-0130">Cell adhesion</keyword>
<dbReference type="SMART" id="SM00191">
    <property type="entry name" value="Int_alpha"/>
    <property type="match status" value="5"/>
</dbReference>
<dbReference type="PROSITE" id="PS51470">
    <property type="entry name" value="FG_GAP"/>
    <property type="match status" value="3"/>
</dbReference>
<dbReference type="InterPro" id="IPR013517">
    <property type="entry name" value="FG-GAP"/>
</dbReference>
<comment type="similarity">
    <text evidence="2 16">Belongs to the integrin alpha chain family.</text>
</comment>
<dbReference type="Pfam" id="PF01839">
    <property type="entry name" value="FG-GAP"/>
    <property type="match status" value="1"/>
</dbReference>
<dbReference type="InterPro" id="IPR036465">
    <property type="entry name" value="vWFA_dom_sf"/>
</dbReference>
<feature type="domain" description="VWFA" evidence="17">
    <location>
        <begin position="645"/>
        <end position="819"/>
    </location>
</feature>
<dbReference type="Pfam" id="PF21520">
    <property type="entry name" value="ITGAX-like_Ig_3"/>
    <property type="match status" value="1"/>
</dbReference>
<dbReference type="InterPro" id="IPR013649">
    <property type="entry name" value="Integrin_alpha_Ig-like_1"/>
</dbReference>
<protein>
    <submittedName>
        <fullName evidence="18">Integrin alpha-M-like</fullName>
    </submittedName>
</protein>
<evidence type="ECO:0000256" key="9">
    <source>
        <dbReference type="ARBA" id="ARBA00022989"/>
    </source>
</evidence>
<feature type="repeat" description="FG-GAP" evidence="15">
    <location>
        <begin position="1059"/>
        <end position="1120"/>
    </location>
</feature>
<dbReference type="Gene3D" id="1.20.5.930">
    <property type="entry name" value="Bicelle-embedded integrin alpha(iib) transmembrane segment"/>
    <property type="match status" value="1"/>
</dbReference>
<keyword evidence="4" id="KW-0479">Metal-binding</keyword>
<dbReference type="InterPro" id="IPR000413">
    <property type="entry name" value="Integrin_alpha"/>
</dbReference>
<evidence type="ECO:0000256" key="12">
    <source>
        <dbReference type="ARBA" id="ARBA00023157"/>
    </source>
</evidence>
<dbReference type="Pfam" id="PF00092">
    <property type="entry name" value="VWA"/>
    <property type="match status" value="1"/>
</dbReference>
<evidence type="ECO:0000256" key="4">
    <source>
        <dbReference type="ARBA" id="ARBA00022723"/>
    </source>
</evidence>
<dbReference type="InterPro" id="IPR013519">
    <property type="entry name" value="Int_alpha_beta-p"/>
</dbReference>
<keyword evidence="5" id="KW-0732">Signal</keyword>
<feature type="repeat" description="FG-GAP" evidence="15">
    <location>
        <begin position="994"/>
        <end position="1052"/>
    </location>
</feature>
<dbReference type="Pfam" id="PF20805">
    <property type="entry name" value="Integrin_A_Ig_2"/>
    <property type="match status" value="1"/>
</dbReference>